<dbReference type="PANTHER" id="PTHR33418">
    <property type="entry name" value="HELICASE-ASSOCIATED"/>
    <property type="match status" value="1"/>
</dbReference>
<evidence type="ECO:0000313" key="3">
    <source>
        <dbReference type="Proteomes" id="UP000095751"/>
    </source>
</evidence>
<gene>
    <name evidence="2" type="ORF">FRACYDRAFT_161115</name>
</gene>
<proteinExistence type="predicted"/>
<sequence length="199" mass="24174">KGQEEIWNEMLQKLNSYTKKHKSILVPTKYAADLKLGNWVGLQRAYYRNKTLSIDRINRLESIGFAWDPLDAQWMGLYQKLVAYKKEYRSTKVPVRYTEDPQLAQWTYLQRMFYKKNKLTDKRTELLNSIGFVWDPHDKQWMEMYNRLVAYKKQYKHTNVPLNYPADPQLGRWIDYNRYRKSKSTEKRIELLNSIKFSW</sequence>
<dbReference type="Pfam" id="PF03457">
    <property type="entry name" value="HA"/>
    <property type="match status" value="3"/>
</dbReference>
<evidence type="ECO:0000259" key="1">
    <source>
        <dbReference type="Pfam" id="PF03457"/>
    </source>
</evidence>
<feature type="domain" description="Helicase-associated" evidence="1">
    <location>
        <begin position="3"/>
        <end position="65"/>
    </location>
</feature>
<keyword evidence="3" id="KW-1185">Reference proteome</keyword>
<feature type="domain" description="Helicase-associated" evidence="1">
    <location>
        <begin position="137"/>
        <end position="197"/>
    </location>
</feature>
<reference evidence="2 3" key="1">
    <citation type="submission" date="2016-09" db="EMBL/GenBank/DDBJ databases">
        <title>Extensive genetic diversity and differential bi-allelic expression allows diatom success in the polar Southern Ocean.</title>
        <authorList>
            <consortium name="DOE Joint Genome Institute"/>
            <person name="Mock T."/>
            <person name="Otillar R.P."/>
            <person name="Strauss J."/>
            <person name="Dupont C."/>
            <person name="Frickenhaus S."/>
            <person name="Maumus F."/>
            <person name="Mcmullan M."/>
            <person name="Sanges R."/>
            <person name="Schmutz J."/>
            <person name="Toseland A."/>
            <person name="Valas R."/>
            <person name="Veluchamy A."/>
            <person name="Ward B.J."/>
            <person name="Allen A."/>
            <person name="Barry K."/>
            <person name="Falciatore A."/>
            <person name="Ferrante M."/>
            <person name="Fortunato A.E."/>
            <person name="Gloeckner G."/>
            <person name="Gruber A."/>
            <person name="Hipkin R."/>
            <person name="Janech M."/>
            <person name="Kroth P."/>
            <person name="Leese F."/>
            <person name="Lindquist E."/>
            <person name="Lyon B.R."/>
            <person name="Martin J."/>
            <person name="Mayer C."/>
            <person name="Parker M."/>
            <person name="Quesneville H."/>
            <person name="Raymond J."/>
            <person name="Uhlig C."/>
            <person name="Valentin K.U."/>
            <person name="Worden A.Z."/>
            <person name="Armbrust E.V."/>
            <person name="Bowler C."/>
            <person name="Green B."/>
            <person name="Moulton V."/>
            <person name="Van Oosterhout C."/>
            <person name="Grigoriev I."/>
        </authorList>
    </citation>
    <scope>NUCLEOTIDE SEQUENCE [LARGE SCALE GENOMIC DNA]</scope>
    <source>
        <strain evidence="2 3">CCMP1102</strain>
    </source>
</reference>
<dbReference type="InParanoid" id="A0A1E7ES14"/>
<dbReference type="Proteomes" id="UP000095751">
    <property type="component" value="Unassembled WGS sequence"/>
</dbReference>
<dbReference type="OrthoDB" id="498381at2759"/>
<accession>A0A1E7ES14</accession>
<feature type="non-terminal residue" evidence="2">
    <location>
        <position position="1"/>
    </location>
</feature>
<protein>
    <recommendedName>
        <fullName evidence="1">Helicase-associated domain-containing protein</fullName>
    </recommendedName>
</protein>
<dbReference type="InterPro" id="IPR005114">
    <property type="entry name" value="Helicase_assoc"/>
</dbReference>
<evidence type="ECO:0000313" key="2">
    <source>
        <dbReference type="EMBL" id="OEU08635.1"/>
    </source>
</evidence>
<organism evidence="2 3">
    <name type="scientific">Fragilariopsis cylindrus CCMP1102</name>
    <dbReference type="NCBI Taxonomy" id="635003"/>
    <lineage>
        <taxon>Eukaryota</taxon>
        <taxon>Sar</taxon>
        <taxon>Stramenopiles</taxon>
        <taxon>Ochrophyta</taxon>
        <taxon>Bacillariophyta</taxon>
        <taxon>Bacillariophyceae</taxon>
        <taxon>Bacillariophycidae</taxon>
        <taxon>Bacillariales</taxon>
        <taxon>Bacillariaceae</taxon>
        <taxon>Fragilariopsis</taxon>
    </lineage>
</organism>
<name>A0A1E7ES14_9STRA</name>
<feature type="non-terminal residue" evidence="2">
    <location>
        <position position="199"/>
    </location>
</feature>
<dbReference type="AlphaFoldDB" id="A0A1E7ES14"/>
<dbReference type="EMBL" id="KV784379">
    <property type="protein sequence ID" value="OEU08635.1"/>
    <property type="molecule type" value="Genomic_DNA"/>
</dbReference>
<feature type="domain" description="Helicase-associated" evidence="1">
    <location>
        <begin position="71"/>
        <end position="132"/>
    </location>
</feature>
<dbReference type="Gene3D" id="6.10.140.530">
    <property type="match status" value="3"/>
</dbReference>
<dbReference type="KEGG" id="fcy:FRACYDRAFT_161115"/>
<dbReference type="PANTHER" id="PTHR33418:SF1">
    <property type="entry name" value="HELICASE-ASSOCIATED DOMAIN-CONTAINING PROTEIN"/>
    <property type="match status" value="1"/>
</dbReference>